<dbReference type="GO" id="GO:0016987">
    <property type="term" value="F:sigma factor activity"/>
    <property type="evidence" value="ECO:0007669"/>
    <property type="project" value="UniProtKB-KW"/>
</dbReference>
<dbReference type="Gene3D" id="1.10.10.10">
    <property type="entry name" value="Winged helix-like DNA-binding domain superfamily/Winged helix DNA-binding domain"/>
    <property type="match status" value="1"/>
</dbReference>
<evidence type="ECO:0000313" key="8">
    <source>
        <dbReference type="Proteomes" id="UP000183200"/>
    </source>
</evidence>
<reference evidence="8" key="1">
    <citation type="submission" date="2016-10" db="EMBL/GenBank/DDBJ databases">
        <authorList>
            <person name="Varghese N."/>
            <person name="Submissions S."/>
        </authorList>
    </citation>
    <scope>NUCLEOTIDE SEQUENCE [LARGE SCALE GENOMIC DNA]</scope>
    <source>
        <strain evidence="8">DSM 19110</strain>
    </source>
</reference>
<dbReference type="RefSeq" id="WP_074605364.1">
    <property type="nucleotide sequence ID" value="NZ_FNGY01000002.1"/>
</dbReference>
<evidence type="ECO:0000256" key="2">
    <source>
        <dbReference type="ARBA" id="ARBA00023015"/>
    </source>
</evidence>
<dbReference type="SUPFAM" id="SSF88946">
    <property type="entry name" value="Sigma2 domain of RNA polymerase sigma factors"/>
    <property type="match status" value="1"/>
</dbReference>
<comment type="similarity">
    <text evidence="1">Belongs to the sigma-70 factor family. ECF subfamily.</text>
</comment>
<name>A0A1G9P0V0_9SPHI</name>
<dbReference type="Gene3D" id="1.10.1740.10">
    <property type="match status" value="1"/>
</dbReference>
<evidence type="ECO:0000259" key="5">
    <source>
        <dbReference type="Pfam" id="PF04542"/>
    </source>
</evidence>
<evidence type="ECO:0000313" key="7">
    <source>
        <dbReference type="EMBL" id="SDL92274.1"/>
    </source>
</evidence>
<dbReference type="GO" id="GO:0003677">
    <property type="term" value="F:DNA binding"/>
    <property type="evidence" value="ECO:0007669"/>
    <property type="project" value="InterPro"/>
</dbReference>
<feature type="domain" description="RNA polymerase sigma-70 region 2" evidence="5">
    <location>
        <begin position="27"/>
        <end position="93"/>
    </location>
</feature>
<dbReference type="NCBIfam" id="TIGR02985">
    <property type="entry name" value="Sig70_bacteroi1"/>
    <property type="match status" value="1"/>
</dbReference>
<protein>
    <submittedName>
        <fullName evidence="7">RNA polymerase sigma-70 factor, ECF subfamily</fullName>
    </submittedName>
</protein>
<dbReference type="InterPro" id="IPR007627">
    <property type="entry name" value="RNA_pol_sigma70_r2"/>
</dbReference>
<dbReference type="InterPro" id="IPR013324">
    <property type="entry name" value="RNA_pol_sigma_r3/r4-like"/>
</dbReference>
<proteinExistence type="inferred from homology"/>
<evidence type="ECO:0000256" key="3">
    <source>
        <dbReference type="ARBA" id="ARBA00023082"/>
    </source>
</evidence>
<dbReference type="InterPro" id="IPR014327">
    <property type="entry name" value="RNA_pol_sigma70_bacteroid"/>
</dbReference>
<dbReference type="PANTHER" id="PTHR43133:SF46">
    <property type="entry name" value="RNA POLYMERASE SIGMA-70 FACTOR ECF SUBFAMILY"/>
    <property type="match status" value="1"/>
</dbReference>
<dbReference type="PANTHER" id="PTHR43133">
    <property type="entry name" value="RNA POLYMERASE ECF-TYPE SIGMA FACTO"/>
    <property type="match status" value="1"/>
</dbReference>
<dbReference type="Pfam" id="PF08281">
    <property type="entry name" value="Sigma70_r4_2"/>
    <property type="match status" value="1"/>
</dbReference>
<organism evidence="7 8">
    <name type="scientific">Pedobacter steynii</name>
    <dbReference type="NCBI Taxonomy" id="430522"/>
    <lineage>
        <taxon>Bacteria</taxon>
        <taxon>Pseudomonadati</taxon>
        <taxon>Bacteroidota</taxon>
        <taxon>Sphingobacteriia</taxon>
        <taxon>Sphingobacteriales</taxon>
        <taxon>Sphingobacteriaceae</taxon>
        <taxon>Pedobacter</taxon>
    </lineage>
</organism>
<evidence type="ECO:0000259" key="6">
    <source>
        <dbReference type="Pfam" id="PF08281"/>
    </source>
</evidence>
<dbReference type="InterPro" id="IPR036388">
    <property type="entry name" value="WH-like_DNA-bd_sf"/>
</dbReference>
<keyword evidence="3" id="KW-0731">Sigma factor</keyword>
<dbReference type="InterPro" id="IPR013249">
    <property type="entry name" value="RNA_pol_sigma70_r4_t2"/>
</dbReference>
<dbReference type="OrthoDB" id="1097528at2"/>
<dbReference type="Proteomes" id="UP000183200">
    <property type="component" value="Unassembled WGS sequence"/>
</dbReference>
<dbReference type="EMBL" id="FNGY01000002">
    <property type="protein sequence ID" value="SDL92274.1"/>
    <property type="molecule type" value="Genomic_DNA"/>
</dbReference>
<sequence length="189" mass="22198">MKTYSNLADVTLISLMSKGDNFAFTELYNRYWEQVLFYAAQKTEDMMEAENIVQDVFVSLWRRRAELEINSEFKHYLIVSVKYGVIKFLNRQRTKRQAEENSTSNYDVLDDSTQQYLDFEELRDKLEEMIARLPEKTALIYRMNKEEGMSHRAIAQTLGMSEKAINSHLVRTKKVLRAGLDTFLSTILL</sequence>
<evidence type="ECO:0000256" key="4">
    <source>
        <dbReference type="ARBA" id="ARBA00023163"/>
    </source>
</evidence>
<evidence type="ECO:0000256" key="1">
    <source>
        <dbReference type="ARBA" id="ARBA00010641"/>
    </source>
</evidence>
<dbReference type="GO" id="GO:0006352">
    <property type="term" value="P:DNA-templated transcription initiation"/>
    <property type="evidence" value="ECO:0007669"/>
    <property type="project" value="InterPro"/>
</dbReference>
<dbReference type="InterPro" id="IPR039425">
    <property type="entry name" value="RNA_pol_sigma-70-like"/>
</dbReference>
<keyword evidence="8" id="KW-1185">Reference proteome</keyword>
<dbReference type="NCBIfam" id="TIGR02937">
    <property type="entry name" value="sigma70-ECF"/>
    <property type="match status" value="1"/>
</dbReference>
<feature type="domain" description="RNA polymerase sigma factor 70 region 4 type 2" evidence="6">
    <location>
        <begin position="124"/>
        <end position="174"/>
    </location>
</feature>
<dbReference type="InterPro" id="IPR013325">
    <property type="entry name" value="RNA_pol_sigma_r2"/>
</dbReference>
<accession>A0A1G9P0V0</accession>
<gene>
    <name evidence="7" type="ORF">SAMN05421820_102501</name>
</gene>
<dbReference type="InterPro" id="IPR014284">
    <property type="entry name" value="RNA_pol_sigma-70_dom"/>
</dbReference>
<dbReference type="SUPFAM" id="SSF88659">
    <property type="entry name" value="Sigma3 and sigma4 domains of RNA polymerase sigma factors"/>
    <property type="match status" value="1"/>
</dbReference>
<dbReference type="Pfam" id="PF04542">
    <property type="entry name" value="Sigma70_r2"/>
    <property type="match status" value="1"/>
</dbReference>
<dbReference type="AlphaFoldDB" id="A0A1G9P0V0"/>
<keyword evidence="2" id="KW-0805">Transcription regulation</keyword>
<keyword evidence="4" id="KW-0804">Transcription</keyword>